<protein>
    <recommendedName>
        <fullName evidence="2">non-specific serine/threonine protein kinase</fullName>
        <ecNumber evidence="2">2.7.11.1</ecNumber>
    </recommendedName>
</protein>
<dbReference type="PROSITE" id="PS50011">
    <property type="entry name" value="PROTEIN_KINASE_DOM"/>
    <property type="match status" value="1"/>
</dbReference>
<dbReference type="SUPFAM" id="SSF54236">
    <property type="entry name" value="Ubiquitin-like"/>
    <property type="match status" value="1"/>
</dbReference>
<dbReference type="Pfam" id="PF07714">
    <property type="entry name" value="PK_Tyr_Ser-Thr"/>
    <property type="match status" value="1"/>
</dbReference>
<evidence type="ECO:0000256" key="6">
    <source>
        <dbReference type="ARBA" id="ARBA00022741"/>
    </source>
</evidence>
<dbReference type="PROSITE" id="PS50081">
    <property type="entry name" value="ZF_DAG_PE_2"/>
    <property type="match status" value="1"/>
</dbReference>
<dbReference type="GeneID" id="121114024"/>
<feature type="compositionally biased region" description="Polar residues" evidence="10">
    <location>
        <begin position="775"/>
        <end position="786"/>
    </location>
</feature>
<dbReference type="Pfam" id="PF00130">
    <property type="entry name" value="C1_1"/>
    <property type="match status" value="1"/>
</dbReference>
<feature type="region of interest" description="Disordered" evidence="10">
    <location>
        <begin position="1"/>
        <end position="45"/>
    </location>
</feature>
<keyword evidence="6" id="KW-0547">Nucleotide-binding</keyword>
<dbReference type="PROSITE" id="PS00108">
    <property type="entry name" value="PROTEIN_KINASE_ST"/>
    <property type="match status" value="1"/>
</dbReference>
<dbReference type="InterPro" id="IPR011009">
    <property type="entry name" value="Kinase-like_dom_sf"/>
</dbReference>
<dbReference type="PANTHER" id="PTHR44329:SF262">
    <property type="entry name" value="RAF HOMOLOG SERINE_THREONINE-PROTEIN KINASE RAF"/>
    <property type="match status" value="1"/>
</dbReference>
<dbReference type="GO" id="GO:0004709">
    <property type="term" value="F:MAP kinase kinase kinase activity"/>
    <property type="evidence" value="ECO:0007669"/>
    <property type="project" value="TreeGrafter"/>
</dbReference>
<dbReference type="SMART" id="SM00109">
    <property type="entry name" value="C1"/>
    <property type="match status" value="1"/>
</dbReference>
<dbReference type="InterPro" id="IPR002219">
    <property type="entry name" value="PKC_DAG/PE"/>
</dbReference>
<keyword evidence="3" id="KW-0723">Serine/threonine-protein kinase</keyword>
<accession>A0A0K2VH91</accession>
<dbReference type="PROSITE" id="PS50898">
    <property type="entry name" value="RBD"/>
    <property type="match status" value="1"/>
</dbReference>
<keyword evidence="5" id="KW-0479">Metal-binding</keyword>
<dbReference type="EMBL" id="HACA01032206">
    <property type="protein sequence ID" value="CDW49567.1"/>
    <property type="molecule type" value="Transcribed_RNA"/>
</dbReference>
<name>A0A0K2VH91_LEPSM</name>
<evidence type="ECO:0000259" key="13">
    <source>
        <dbReference type="PROSITE" id="PS50898"/>
    </source>
</evidence>
<dbReference type="OrthoDB" id="774951at2759"/>
<dbReference type="CDD" id="cd20811">
    <property type="entry name" value="C1_Raf"/>
    <property type="match status" value="1"/>
</dbReference>
<evidence type="ECO:0000256" key="9">
    <source>
        <dbReference type="ARBA" id="ARBA00022840"/>
    </source>
</evidence>
<dbReference type="Gene3D" id="1.10.510.10">
    <property type="entry name" value="Transferase(Phosphotransferase) domain 1"/>
    <property type="match status" value="1"/>
</dbReference>
<feature type="region of interest" description="Disordered" evidence="10">
    <location>
        <begin position="775"/>
        <end position="794"/>
    </location>
</feature>
<dbReference type="Gene3D" id="3.30.60.20">
    <property type="match status" value="1"/>
</dbReference>
<dbReference type="EC" id="2.7.11.1" evidence="2"/>
<keyword evidence="7 14" id="KW-0418">Kinase</keyword>
<dbReference type="GO" id="GO:0046872">
    <property type="term" value="F:metal ion binding"/>
    <property type="evidence" value="ECO:0007669"/>
    <property type="project" value="UniProtKB-KW"/>
</dbReference>
<sequence>MITNSTEERKSNHPHYHPHPHPSHPHSSSSYCSATMQQQQPQQQHDEYNQLVEDLINIQHHIRLTKDHIDKLNERFAPYQHPPGIFVTEYEELTSKLHDFTLAEASLKEKLLEMGPSESPPWAPPPAKSPVRTIVRAHLGDHGHTFVPTKKGITLREALSKAMKLRKLTPETCAVYKCSDPTKTPISWDMDISLIDSEEIKVEISTYFPVTTSISHNFVRKTFFSLAFCECCRRLLFQGFCCRTCGYKFHQKCADNVPKLCQQSLNAFLKRKQDVDSRTIRSWIENTYEIQSGEMLANHNVGWRGSFQSSHIDSEAGIIMPGGGTVGHSGDAFPFPPPAYATSGKKSSGSEPNQISSRDRSSSAPNVHSTSITPETVLSENYVYRNNKKDILTHGMVTLDELYNLKSSSGSSSSNVAFPSGGNPTSPTKSSRSVSSSPTSTLRQPRARASSADDSANKRIKNVTKESIEDWEIPPKDILVYVKSIGMGSFGTVYRGYWHGPVATKTLNVKNPSPEQIQAFRNEVALLRKTRHVNILLFMGCVSKKIMAIITQWCEGSSLHKHIHVEESKFELLNTIEIARQTSQGMDYLHAKNIIHRDLKSSNIFLHDDNFTVKIGDFGLATVKSRWKDSQVVRQPTGSVLWMAPEIIKIKTEDAFSYQSDVYAFGIVLYELLSGILPYSDGGIRKTGAVGNGKGLSVDQILWLVGTGQVVPNMSGIRSDTPQALRRLMMNCIQHNRNLRPLFPQVLAVVEGLMRSLPKINRSLSEPILNRSGLQSDELSNCSTPKTPGGGNIA</sequence>
<dbReference type="InterPro" id="IPR051681">
    <property type="entry name" value="Ser/Thr_Kinases-Pseudokinases"/>
</dbReference>
<dbReference type="PROSITE" id="PS00479">
    <property type="entry name" value="ZF_DAG_PE_1"/>
    <property type="match status" value="1"/>
</dbReference>
<evidence type="ECO:0000313" key="14">
    <source>
        <dbReference type="EMBL" id="CDW49567.1"/>
    </source>
</evidence>
<keyword evidence="9" id="KW-0067">ATP-binding</keyword>
<feature type="region of interest" description="Disordered" evidence="10">
    <location>
        <begin position="330"/>
        <end position="372"/>
    </location>
</feature>
<dbReference type="Gene3D" id="3.10.20.90">
    <property type="entry name" value="Phosphatidylinositol 3-kinase Catalytic Subunit, Chain A, domain 1"/>
    <property type="match status" value="1"/>
</dbReference>
<dbReference type="KEGG" id="lsm:121114024"/>
<dbReference type="AlphaFoldDB" id="A0A0K2VH91"/>
<evidence type="ECO:0000256" key="3">
    <source>
        <dbReference type="ARBA" id="ARBA00022527"/>
    </source>
</evidence>
<evidence type="ECO:0000259" key="11">
    <source>
        <dbReference type="PROSITE" id="PS50011"/>
    </source>
</evidence>
<dbReference type="InterPro" id="IPR001245">
    <property type="entry name" value="Ser-Thr/Tyr_kinase_cat_dom"/>
</dbReference>
<dbReference type="SUPFAM" id="SSF57889">
    <property type="entry name" value="Cysteine-rich domain"/>
    <property type="match status" value="1"/>
</dbReference>
<feature type="compositionally biased region" description="Polar residues" evidence="10">
    <location>
        <begin position="344"/>
        <end position="372"/>
    </location>
</feature>
<feature type="domain" description="RBD" evidence="13">
    <location>
        <begin position="133"/>
        <end position="205"/>
    </location>
</feature>
<dbReference type="Gene3D" id="3.30.200.20">
    <property type="entry name" value="Phosphorylase Kinase, domain 1"/>
    <property type="match status" value="1"/>
</dbReference>
<keyword evidence="8" id="KW-0862">Zinc</keyword>
<dbReference type="GO" id="GO:0006950">
    <property type="term" value="P:response to stress"/>
    <property type="evidence" value="ECO:0007669"/>
    <property type="project" value="UniProtKB-ARBA"/>
</dbReference>
<evidence type="ECO:0000256" key="4">
    <source>
        <dbReference type="ARBA" id="ARBA00022679"/>
    </source>
</evidence>
<proteinExistence type="inferred from homology"/>
<dbReference type="SMART" id="SM00220">
    <property type="entry name" value="S_TKc"/>
    <property type="match status" value="1"/>
</dbReference>
<feature type="compositionally biased region" description="Low complexity" evidence="10">
    <location>
        <begin position="424"/>
        <end position="454"/>
    </location>
</feature>
<feature type="domain" description="Protein kinase" evidence="11">
    <location>
        <begin position="479"/>
        <end position="754"/>
    </location>
</feature>
<dbReference type="SMART" id="SM00455">
    <property type="entry name" value="RBD"/>
    <property type="match status" value="1"/>
</dbReference>
<dbReference type="PANTHER" id="PTHR44329">
    <property type="entry name" value="SERINE/THREONINE-PROTEIN KINASE TNNI3K-RELATED"/>
    <property type="match status" value="1"/>
</dbReference>
<dbReference type="InterPro" id="IPR008271">
    <property type="entry name" value="Ser/Thr_kinase_AS"/>
</dbReference>
<dbReference type="CDD" id="cd01816">
    <property type="entry name" value="RBD_RAF"/>
    <property type="match status" value="1"/>
</dbReference>
<feature type="compositionally biased region" description="Low complexity" evidence="10">
    <location>
        <begin position="25"/>
        <end position="43"/>
    </location>
</feature>
<comment type="similarity">
    <text evidence="1">Belongs to the protein kinase superfamily. TKL Ser/Thr protein kinase family. RAF subfamily.</text>
</comment>
<feature type="region of interest" description="Disordered" evidence="10">
    <location>
        <begin position="410"/>
        <end position="458"/>
    </location>
</feature>
<reference evidence="14" key="1">
    <citation type="submission" date="2014-05" db="EMBL/GenBank/DDBJ databases">
        <authorList>
            <person name="Chronopoulou M."/>
        </authorList>
    </citation>
    <scope>NUCLEOTIDE SEQUENCE</scope>
    <source>
        <tissue evidence="14">Whole organism</tissue>
    </source>
</reference>
<dbReference type="FunFam" id="3.30.200.20:FF:000024">
    <property type="entry name" value="B-Raf proto-oncogene serine/threonine-protein kinase"/>
    <property type="match status" value="1"/>
</dbReference>
<evidence type="ECO:0000256" key="8">
    <source>
        <dbReference type="ARBA" id="ARBA00022833"/>
    </source>
</evidence>
<organism evidence="14">
    <name type="scientific">Lepeophtheirus salmonis</name>
    <name type="common">Salmon louse</name>
    <name type="synonym">Caligus salmonis</name>
    <dbReference type="NCBI Taxonomy" id="72036"/>
    <lineage>
        <taxon>Eukaryota</taxon>
        <taxon>Metazoa</taxon>
        <taxon>Ecdysozoa</taxon>
        <taxon>Arthropoda</taxon>
        <taxon>Crustacea</taxon>
        <taxon>Multicrustacea</taxon>
        <taxon>Hexanauplia</taxon>
        <taxon>Copepoda</taxon>
        <taxon>Siphonostomatoida</taxon>
        <taxon>Caligidae</taxon>
        <taxon>Lepeophtheirus</taxon>
    </lineage>
</organism>
<keyword evidence="4" id="KW-0808">Transferase</keyword>
<feature type="domain" description="Phorbol-ester/DAG-type" evidence="12">
    <location>
        <begin position="215"/>
        <end position="261"/>
    </location>
</feature>
<dbReference type="Pfam" id="PF02196">
    <property type="entry name" value="RBD"/>
    <property type="match status" value="1"/>
</dbReference>
<dbReference type="InterPro" id="IPR003116">
    <property type="entry name" value="RBD_dom"/>
</dbReference>
<feature type="compositionally biased region" description="Basic residues" evidence="10">
    <location>
        <begin position="12"/>
        <end position="24"/>
    </location>
</feature>
<dbReference type="GO" id="GO:0005524">
    <property type="term" value="F:ATP binding"/>
    <property type="evidence" value="ECO:0007669"/>
    <property type="project" value="UniProtKB-KW"/>
</dbReference>
<evidence type="ECO:0000256" key="10">
    <source>
        <dbReference type="SAM" id="MobiDB-lite"/>
    </source>
</evidence>
<dbReference type="InterPro" id="IPR046349">
    <property type="entry name" value="C1-like_sf"/>
</dbReference>
<evidence type="ECO:0000256" key="7">
    <source>
        <dbReference type="ARBA" id="ARBA00022777"/>
    </source>
</evidence>
<dbReference type="InterPro" id="IPR029071">
    <property type="entry name" value="Ubiquitin-like_domsf"/>
</dbReference>
<feature type="compositionally biased region" description="Basic and acidic residues" evidence="10">
    <location>
        <begin position="1"/>
        <end position="11"/>
    </location>
</feature>
<evidence type="ECO:0000256" key="1">
    <source>
        <dbReference type="ARBA" id="ARBA00010507"/>
    </source>
</evidence>
<dbReference type="SUPFAM" id="SSF56112">
    <property type="entry name" value="Protein kinase-like (PK-like)"/>
    <property type="match status" value="1"/>
</dbReference>
<evidence type="ECO:0000259" key="12">
    <source>
        <dbReference type="PROSITE" id="PS50081"/>
    </source>
</evidence>
<dbReference type="RefSeq" id="XP_040563772.1">
    <property type="nucleotide sequence ID" value="XM_040707838.2"/>
</dbReference>
<dbReference type="InterPro" id="IPR000719">
    <property type="entry name" value="Prot_kinase_dom"/>
</dbReference>
<evidence type="ECO:0000256" key="2">
    <source>
        <dbReference type="ARBA" id="ARBA00012513"/>
    </source>
</evidence>
<evidence type="ECO:0000256" key="5">
    <source>
        <dbReference type="ARBA" id="ARBA00022723"/>
    </source>
</evidence>